<dbReference type="InterPro" id="IPR036388">
    <property type="entry name" value="WH-like_DNA-bd_sf"/>
</dbReference>
<keyword evidence="4" id="KW-1185">Reference proteome</keyword>
<comment type="caution">
    <text evidence="3">The sequence shown here is derived from an EMBL/GenBank/DDBJ whole genome shotgun (WGS) entry which is preliminary data.</text>
</comment>
<evidence type="ECO:0000256" key="1">
    <source>
        <dbReference type="SAM" id="Coils"/>
    </source>
</evidence>
<protein>
    <submittedName>
        <fullName evidence="3">ANTAR domain-containing protein</fullName>
    </submittedName>
</protein>
<evidence type="ECO:0000313" key="4">
    <source>
        <dbReference type="Proteomes" id="UP001231924"/>
    </source>
</evidence>
<keyword evidence="1" id="KW-0175">Coiled coil</keyword>
<dbReference type="InterPro" id="IPR005561">
    <property type="entry name" value="ANTAR"/>
</dbReference>
<dbReference type="PROSITE" id="PS50921">
    <property type="entry name" value="ANTAR"/>
    <property type="match status" value="1"/>
</dbReference>
<evidence type="ECO:0000259" key="2">
    <source>
        <dbReference type="PROSITE" id="PS50921"/>
    </source>
</evidence>
<dbReference type="Proteomes" id="UP001231924">
    <property type="component" value="Unassembled WGS sequence"/>
</dbReference>
<organism evidence="3 4">
    <name type="scientific">Actinomycetospora termitidis</name>
    <dbReference type="NCBI Taxonomy" id="3053470"/>
    <lineage>
        <taxon>Bacteria</taxon>
        <taxon>Bacillati</taxon>
        <taxon>Actinomycetota</taxon>
        <taxon>Actinomycetes</taxon>
        <taxon>Pseudonocardiales</taxon>
        <taxon>Pseudonocardiaceae</taxon>
        <taxon>Actinomycetospora</taxon>
    </lineage>
</organism>
<dbReference type="Gene3D" id="1.10.10.10">
    <property type="entry name" value="Winged helix-like DNA-binding domain superfamily/Winged helix DNA-binding domain"/>
    <property type="match status" value="1"/>
</dbReference>
<dbReference type="EMBL" id="JASVWF010000008">
    <property type="protein sequence ID" value="MDL5159850.1"/>
    <property type="molecule type" value="Genomic_DNA"/>
</dbReference>
<dbReference type="InterPro" id="IPR011006">
    <property type="entry name" value="CheY-like_superfamily"/>
</dbReference>
<accession>A0ABT7MGM9</accession>
<reference evidence="3 4" key="1">
    <citation type="submission" date="2023-06" db="EMBL/GenBank/DDBJ databases">
        <title>Actinomycetospora Odt1-22.</title>
        <authorList>
            <person name="Supong K."/>
        </authorList>
    </citation>
    <scope>NUCLEOTIDE SEQUENCE [LARGE SCALE GENOMIC DNA]</scope>
    <source>
        <strain evidence="3 4">Odt1-22</strain>
    </source>
</reference>
<name>A0ABT7MGM9_9PSEU</name>
<proteinExistence type="predicted"/>
<sequence length="325" mass="35354">MEKGTPRALGEEPDALAAVLDLLDRIDPLLGELDPADDTLHASIASETTAMHRARARLSRDRARQMRERLESVRRRATELAESMRSLRAERAVETSGPWWDPLRTASAHLLGAHLEDRDDVHRHLLLAARSAVPTAAGVGLVWHDEDRLVVLHEDDPVLDALVARDRAVGTGPTHAALAGADVRVPDLPHDRQWPDLARDLAGLDVRSLLGIRLTGPGQDRNGDHTHVAAIWHAPGAHALDGAPPVVATLLAQQTALVVAGARRAADLNLALDTRDVIGQAKGILVARDRLSPEDAFDRLVEASQSSNVKLRDVAVWLVEETRRE</sequence>
<gene>
    <name evidence="3" type="ORF">QRT03_28040</name>
</gene>
<dbReference type="RefSeq" id="WP_286056454.1">
    <property type="nucleotide sequence ID" value="NZ_JASVWF010000008.1"/>
</dbReference>
<dbReference type="SMART" id="SM01012">
    <property type="entry name" value="ANTAR"/>
    <property type="match status" value="1"/>
</dbReference>
<dbReference type="Pfam" id="PF03861">
    <property type="entry name" value="ANTAR"/>
    <property type="match status" value="1"/>
</dbReference>
<feature type="coiled-coil region" evidence="1">
    <location>
        <begin position="56"/>
        <end position="90"/>
    </location>
</feature>
<feature type="domain" description="ANTAR" evidence="2">
    <location>
        <begin position="258"/>
        <end position="319"/>
    </location>
</feature>
<evidence type="ECO:0000313" key="3">
    <source>
        <dbReference type="EMBL" id="MDL5159850.1"/>
    </source>
</evidence>
<dbReference type="SUPFAM" id="SSF52172">
    <property type="entry name" value="CheY-like"/>
    <property type="match status" value="1"/>
</dbReference>